<evidence type="ECO:0000259" key="1">
    <source>
        <dbReference type="Pfam" id="PF13175"/>
    </source>
</evidence>
<comment type="caution">
    <text evidence="2">The sequence shown here is derived from an EMBL/GenBank/DDBJ whole genome shotgun (WGS) entry which is preliminary data.</text>
</comment>
<accession>A0A2N7L8I9</accession>
<dbReference type="Gene3D" id="3.40.50.300">
    <property type="entry name" value="P-loop containing nucleotide triphosphate hydrolases"/>
    <property type="match status" value="2"/>
</dbReference>
<proteinExistence type="predicted"/>
<evidence type="ECO:0000313" key="3">
    <source>
        <dbReference type="Proteomes" id="UP000235387"/>
    </source>
</evidence>
<dbReference type="Proteomes" id="UP000235387">
    <property type="component" value="Unassembled WGS sequence"/>
</dbReference>
<dbReference type="CDD" id="cd00267">
    <property type="entry name" value="ABC_ATPase"/>
    <property type="match status" value="1"/>
</dbReference>
<dbReference type="PANTHER" id="PTHR43581:SF4">
    <property type="entry name" value="ATP_GTP PHOSPHATASE"/>
    <property type="match status" value="1"/>
</dbReference>
<reference evidence="3" key="1">
    <citation type="submission" date="2016-07" db="EMBL/GenBank/DDBJ databases">
        <title>Nontailed viruses are major unrecognized killers of bacteria in the ocean.</title>
        <authorList>
            <person name="Kauffman K."/>
            <person name="Hussain F."/>
            <person name="Yang J."/>
            <person name="Arevalo P."/>
            <person name="Brown J."/>
            <person name="Cutler M."/>
            <person name="Kelly L."/>
            <person name="Polz M.F."/>
        </authorList>
    </citation>
    <scope>NUCLEOTIDE SEQUENCE [LARGE SCALE GENOMIC DNA]</scope>
    <source>
        <strain evidence="3">10N.261.45.A10</strain>
    </source>
</reference>
<dbReference type="InterPro" id="IPR041685">
    <property type="entry name" value="AAA_GajA/Old/RecF-like"/>
</dbReference>
<protein>
    <recommendedName>
        <fullName evidence="1">Endonuclease GajA/Old nuclease/RecF-like AAA domain-containing protein</fullName>
    </recommendedName>
</protein>
<organism evidence="2 3">
    <name type="scientific">Enterovibrio norvegicus</name>
    <dbReference type="NCBI Taxonomy" id="188144"/>
    <lineage>
        <taxon>Bacteria</taxon>
        <taxon>Pseudomonadati</taxon>
        <taxon>Pseudomonadota</taxon>
        <taxon>Gammaproteobacteria</taxon>
        <taxon>Vibrionales</taxon>
        <taxon>Vibrionaceae</taxon>
        <taxon>Enterovibrio</taxon>
    </lineage>
</organism>
<gene>
    <name evidence="2" type="ORF">BCT23_19855</name>
</gene>
<dbReference type="AlphaFoldDB" id="A0A2N7L8I9"/>
<dbReference type="EMBL" id="MDAL01000029">
    <property type="protein sequence ID" value="PMN90528.1"/>
    <property type="molecule type" value="Genomic_DNA"/>
</dbReference>
<dbReference type="InterPro" id="IPR051396">
    <property type="entry name" value="Bact_Antivir_Def_Nuclease"/>
</dbReference>
<dbReference type="SUPFAM" id="SSF52540">
    <property type="entry name" value="P-loop containing nucleoside triphosphate hydrolases"/>
    <property type="match status" value="1"/>
</dbReference>
<dbReference type="InterPro" id="IPR027417">
    <property type="entry name" value="P-loop_NTPase"/>
</dbReference>
<evidence type="ECO:0000313" key="2">
    <source>
        <dbReference type="EMBL" id="PMN90528.1"/>
    </source>
</evidence>
<sequence length="565" mass="63785">MLKSIKIERFKNIDQIHIPLSGINLLIGSNNAGKSSVQQAIQFAVSIAQSTAQQNARWNGERCPSSLSSESLIYSPLRDIHALAPQGRLQTNLDHAIKVTFNEEENTSFITIRRGRNRNITTSIEGKVLGENLQNIESPYSIIVPGLAGIPATEEYRPPSIVRKAAAKGDSNSVFRNILLLLSEDQNAWGKFKEKLQTIFPDYDIRVSFNKNVDEYINVEITYGENTLPIDSCGTGILQAIQILSYYYLYKPKLLILDEPDSHLHPNNQRVLARLLKELSEETSCQLIISTHSRHFFDALKDDAEVHWISESSLVEDSEDMERSILLEIGALDRGDQLRNGDIPCILLTEDSDPTYINILAEASGFVPEEFQTWSYNGCSNITIAQALNSFITEHAPGTKVVVHRDRDYMTDEEVEEYQRDLEASGILVFVTDGNDAESHFINENHIAELFNLVSTDRASELIKECLVEKREAITKKYINTIHKRILQKSYKGGPKPDAGDIAISCNRDIENDPRRYLHGKIIEKALKPKLQIEARANVNLCRVTNYLESPTLRAFANEIWREDA</sequence>
<feature type="domain" description="Endonuclease GajA/Old nuclease/RecF-like AAA" evidence="1">
    <location>
        <begin position="195"/>
        <end position="296"/>
    </location>
</feature>
<dbReference type="PANTHER" id="PTHR43581">
    <property type="entry name" value="ATP/GTP PHOSPHATASE"/>
    <property type="match status" value="1"/>
</dbReference>
<name>A0A2N7L8I9_9GAMM</name>
<dbReference type="RefSeq" id="WP_158240034.1">
    <property type="nucleotide sequence ID" value="NZ_MDAL01000029.1"/>
</dbReference>
<feature type="domain" description="Endonuclease GajA/Old nuclease/RecF-like AAA" evidence="1">
    <location>
        <begin position="1"/>
        <end position="43"/>
    </location>
</feature>
<dbReference type="Pfam" id="PF13175">
    <property type="entry name" value="AAA_15"/>
    <property type="match status" value="2"/>
</dbReference>